<name>A0A834U2T6_9FABA</name>
<comment type="caution">
    <text evidence="1">The sequence shown here is derived from an EMBL/GenBank/DDBJ whole genome shotgun (WGS) entry which is preliminary data.</text>
</comment>
<proteinExistence type="predicted"/>
<gene>
    <name evidence="1" type="ORF">G2W53_020048</name>
</gene>
<dbReference type="Proteomes" id="UP000634136">
    <property type="component" value="Unassembled WGS sequence"/>
</dbReference>
<keyword evidence="2" id="KW-1185">Reference proteome</keyword>
<organism evidence="1 2">
    <name type="scientific">Senna tora</name>
    <dbReference type="NCBI Taxonomy" id="362788"/>
    <lineage>
        <taxon>Eukaryota</taxon>
        <taxon>Viridiplantae</taxon>
        <taxon>Streptophyta</taxon>
        <taxon>Embryophyta</taxon>
        <taxon>Tracheophyta</taxon>
        <taxon>Spermatophyta</taxon>
        <taxon>Magnoliopsida</taxon>
        <taxon>eudicotyledons</taxon>
        <taxon>Gunneridae</taxon>
        <taxon>Pentapetalae</taxon>
        <taxon>rosids</taxon>
        <taxon>fabids</taxon>
        <taxon>Fabales</taxon>
        <taxon>Fabaceae</taxon>
        <taxon>Caesalpinioideae</taxon>
        <taxon>Cassia clade</taxon>
        <taxon>Senna</taxon>
    </lineage>
</organism>
<dbReference type="EMBL" id="JAAIUW010000006">
    <property type="protein sequence ID" value="KAF7828884.1"/>
    <property type="molecule type" value="Genomic_DNA"/>
</dbReference>
<protein>
    <submittedName>
        <fullName evidence="1">Uncharacterized protein</fullName>
    </submittedName>
</protein>
<accession>A0A834U2T6</accession>
<sequence length="19" mass="1989">MAISASDGKEKEQPARSLA</sequence>
<dbReference type="AlphaFoldDB" id="A0A834U2T6"/>
<evidence type="ECO:0000313" key="1">
    <source>
        <dbReference type="EMBL" id="KAF7828884.1"/>
    </source>
</evidence>
<evidence type="ECO:0000313" key="2">
    <source>
        <dbReference type="Proteomes" id="UP000634136"/>
    </source>
</evidence>
<reference evidence="1" key="1">
    <citation type="submission" date="2020-09" db="EMBL/GenBank/DDBJ databases">
        <title>Genome-Enabled Discovery of Anthraquinone Biosynthesis in Senna tora.</title>
        <authorList>
            <person name="Kang S.-H."/>
            <person name="Pandey R.P."/>
            <person name="Lee C.-M."/>
            <person name="Sim J.-S."/>
            <person name="Jeong J.-T."/>
            <person name="Choi B.-S."/>
            <person name="Jung M."/>
            <person name="Ginzburg D."/>
            <person name="Zhao K."/>
            <person name="Won S.Y."/>
            <person name="Oh T.-J."/>
            <person name="Yu Y."/>
            <person name="Kim N.-H."/>
            <person name="Lee O.R."/>
            <person name="Lee T.-H."/>
            <person name="Bashyal P."/>
            <person name="Kim T.-S."/>
            <person name="Lee W.-H."/>
            <person name="Kawkins C."/>
            <person name="Kim C.-K."/>
            <person name="Kim J.S."/>
            <person name="Ahn B.O."/>
            <person name="Rhee S.Y."/>
            <person name="Sohng J.K."/>
        </authorList>
    </citation>
    <scope>NUCLEOTIDE SEQUENCE</scope>
    <source>
        <tissue evidence="1">Leaf</tissue>
    </source>
</reference>